<dbReference type="STRING" id="1297617.IB211_02076c"/>
<reference evidence="9 10" key="1">
    <citation type="journal article" date="2015" name="Nat. Commun.">
        <title>Production of butyrate from lysine and the Amadori product fructoselysine by a human gut commensal.</title>
        <authorList>
            <person name="Bui T.P."/>
            <person name="Ritari J."/>
            <person name="Boeren S."/>
            <person name="de Waard P."/>
            <person name="Plugge C.M."/>
            <person name="de Vos W.M."/>
        </authorList>
    </citation>
    <scope>NUCLEOTIDE SEQUENCE [LARGE SCALE GENOMIC DNA]</scope>
    <source>
        <strain evidence="9 10">AF211</strain>
    </source>
</reference>
<dbReference type="InterPro" id="IPR002656">
    <property type="entry name" value="Acyl_transf_3_dom"/>
</dbReference>
<gene>
    <name evidence="9" type="ORF">IB211_02076c</name>
</gene>
<dbReference type="KEGG" id="ibu:IB211_02076c"/>
<evidence type="ECO:0000256" key="6">
    <source>
        <dbReference type="ARBA" id="ARBA00023136"/>
    </source>
</evidence>
<dbReference type="EMBL" id="CP011307">
    <property type="protein sequence ID" value="ALP94467.1"/>
    <property type="molecule type" value="Genomic_DNA"/>
</dbReference>
<comment type="subcellular location">
    <subcellularLocation>
        <location evidence="1">Cell membrane</location>
        <topology evidence="1">Multi-pass membrane protein</topology>
    </subcellularLocation>
</comment>
<reference evidence="10" key="2">
    <citation type="submission" date="2015-04" db="EMBL/GenBank/DDBJ databases">
        <title>A butyrogenic pathway from the amino acid lysine in a human gut commensal.</title>
        <authorList>
            <person name="de Vos W.M."/>
            <person name="Bui N.T.P."/>
            <person name="Plugge C.M."/>
            <person name="Ritari J."/>
        </authorList>
    </citation>
    <scope>NUCLEOTIDE SEQUENCE [LARGE SCALE GENOMIC DNA]</scope>
    <source>
        <strain evidence="10">AF211</strain>
    </source>
</reference>
<dbReference type="GO" id="GO:0009246">
    <property type="term" value="P:enterobacterial common antigen biosynthetic process"/>
    <property type="evidence" value="ECO:0007669"/>
    <property type="project" value="TreeGrafter"/>
</dbReference>
<evidence type="ECO:0000259" key="8">
    <source>
        <dbReference type="Pfam" id="PF01757"/>
    </source>
</evidence>
<feature type="transmembrane region" description="Helical" evidence="7">
    <location>
        <begin position="129"/>
        <end position="146"/>
    </location>
</feature>
<accession>A0A0S2W583</accession>
<feature type="transmembrane region" description="Helical" evidence="7">
    <location>
        <begin position="158"/>
        <end position="177"/>
    </location>
</feature>
<keyword evidence="3" id="KW-1003">Cell membrane</keyword>
<feature type="transmembrane region" description="Helical" evidence="7">
    <location>
        <begin position="310"/>
        <end position="333"/>
    </location>
</feature>
<dbReference type="AlphaFoldDB" id="A0A0S2W583"/>
<dbReference type="PANTHER" id="PTHR40074:SF2">
    <property type="entry name" value="O-ACETYLTRANSFERASE WECH"/>
    <property type="match status" value="1"/>
</dbReference>
<proteinExistence type="inferred from homology"/>
<evidence type="ECO:0000256" key="5">
    <source>
        <dbReference type="ARBA" id="ARBA00022989"/>
    </source>
</evidence>
<name>A0A0S2W583_9FIRM</name>
<keyword evidence="6 7" id="KW-0472">Membrane</keyword>
<evidence type="ECO:0000256" key="1">
    <source>
        <dbReference type="ARBA" id="ARBA00004651"/>
    </source>
</evidence>
<dbReference type="GO" id="GO:0005886">
    <property type="term" value="C:plasma membrane"/>
    <property type="evidence" value="ECO:0007669"/>
    <property type="project" value="UniProtKB-SubCell"/>
</dbReference>
<feature type="transmembrane region" description="Helical" evidence="7">
    <location>
        <begin position="19"/>
        <end position="40"/>
    </location>
</feature>
<keyword evidence="4 7" id="KW-0812">Transmembrane</keyword>
<evidence type="ECO:0000256" key="7">
    <source>
        <dbReference type="SAM" id="Phobius"/>
    </source>
</evidence>
<feature type="domain" description="Acyltransferase 3" evidence="8">
    <location>
        <begin position="17"/>
        <end position="322"/>
    </location>
</feature>
<evidence type="ECO:0000256" key="3">
    <source>
        <dbReference type="ARBA" id="ARBA00022475"/>
    </source>
</evidence>
<dbReference type="RefSeq" id="WP_058117969.1">
    <property type="nucleotide sequence ID" value="NZ_CP011307.1"/>
</dbReference>
<feature type="transmembrane region" description="Helical" evidence="7">
    <location>
        <begin position="212"/>
        <end position="229"/>
    </location>
</feature>
<comment type="similarity">
    <text evidence="2">Belongs to the acyltransferase 3 family.</text>
</comment>
<feature type="transmembrane region" description="Helical" evidence="7">
    <location>
        <begin position="241"/>
        <end position="260"/>
    </location>
</feature>
<keyword evidence="10" id="KW-1185">Reference proteome</keyword>
<sequence length="346" mass="39991">MENFQAEGRTQYRLFEYDFIRVVAMVFVIAVHALVVIDFADKFSLFYFNVMQAVFFSCNGIFFMISGRFALTSRQSYAQYYYKKLITIGMPVFIFFFIRTAYIASKAEFNNLFTQYLLNLSGALGNTEYWFLYVLIGNMMIAPLLGKAFRQFTKKECVLFLGLGLFYNLCVTISSVFGQPFEYSYLFGGWIFYFYLSYCLEKLLTHKRHVHLLWIVSSICLFITVVLKYKGITTYVHDLSPIFTVFTMGMYTMFLTIGTWDFPNWVKTVVRFLAKHSFSVYLIHMMVLETVIPSFPAIIGAASILRHAGVTLFVLIVSVIFSVIVDQLLLFPLSNLLLKLAKRTAA</sequence>
<evidence type="ECO:0000256" key="2">
    <source>
        <dbReference type="ARBA" id="ARBA00007400"/>
    </source>
</evidence>
<protein>
    <submittedName>
        <fullName evidence="9">INTEGRAL MEMBRANE PROTEIN (Rhomboid family)</fullName>
    </submittedName>
</protein>
<feature type="transmembrane region" description="Helical" evidence="7">
    <location>
        <begin position="85"/>
        <end position="104"/>
    </location>
</feature>
<dbReference type="GO" id="GO:0016413">
    <property type="term" value="F:O-acetyltransferase activity"/>
    <property type="evidence" value="ECO:0007669"/>
    <property type="project" value="TreeGrafter"/>
</dbReference>
<feature type="transmembrane region" description="Helical" evidence="7">
    <location>
        <begin position="183"/>
        <end position="200"/>
    </location>
</feature>
<feature type="transmembrane region" description="Helical" evidence="7">
    <location>
        <begin position="46"/>
        <end position="65"/>
    </location>
</feature>
<keyword evidence="5 7" id="KW-1133">Transmembrane helix</keyword>
<evidence type="ECO:0000313" key="9">
    <source>
        <dbReference type="EMBL" id="ALP94467.1"/>
    </source>
</evidence>
<dbReference type="PANTHER" id="PTHR40074">
    <property type="entry name" value="O-ACETYLTRANSFERASE WECH"/>
    <property type="match status" value="1"/>
</dbReference>
<dbReference type="Proteomes" id="UP000064844">
    <property type="component" value="Chromosome"/>
</dbReference>
<organism evidence="9 10">
    <name type="scientific">Intestinimonas butyriciproducens</name>
    <dbReference type="NCBI Taxonomy" id="1297617"/>
    <lineage>
        <taxon>Bacteria</taxon>
        <taxon>Bacillati</taxon>
        <taxon>Bacillota</taxon>
        <taxon>Clostridia</taxon>
        <taxon>Eubacteriales</taxon>
        <taxon>Intestinimonas</taxon>
    </lineage>
</organism>
<evidence type="ECO:0000313" key="10">
    <source>
        <dbReference type="Proteomes" id="UP000064844"/>
    </source>
</evidence>
<evidence type="ECO:0000256" key="4">
    <source>
        <dbReference type="ARBA" id="ARBA00022692"/>
    </source>
</evidence>
<dbReference type="Pfam" id="PF01757">
    <property type="entry name" value="Acyl_transf_3"/>
    <property type="match status" value="1"/>
</dbReference>
<feature type="transmembrane region" description="Helical" evidence="7">
    <location>
        <begin position="281"/>
        <end position="304"/>
    </location>
</feature>